<dbReference type="SUPFAM" id="SSF64438">
    <property type="entry name" value="CNF1/YfiH-like putative cysteine hydrolases"/>
    <property type="match status" value="1"/>
</dbReference>
<dbReference type="Gene3D" id="3.30.1330.200">
    <property type="match status" value="1"/>
</dbReference>
<comment type="caution">
    <text evidence="4">The sequence shown here is derived from an EMBL/GenBank/DDBJ whole genome shotgun (WGS) entry which is preliminary data.</text>
</comment>
<reference evidence="4 5" key="1">
    <citation type="submission" date="2019-03" db="EMBL/GenBank/DDBJ databases">
        <title>Genomic Encyclopedia of Type Strains, Phase IV (KMG-IV): sequencing the most valuable type-strain genomes for metagenomic binning, comparative biology and taxonomic classification.</title>
        <authorList>
            <person name="Goeker M."/>
        </authorList>
    </citation>
    <scope>NUCLEOTIDE SEQUENCE [LARGE SCALE GENOMIC DNA]</scope>
    <source>
        <strain evidence="4 5">DSM 19377</strain>
    </source>
</reference>
<dbReference type="Pfam" id="PF03975">
    <property type="entry name" value="CheD"/>
    <property type="match status" value="1"/>
</dbReference>
<name>A0A4R2P612_9BACL</name>
<dbReference type="PANTHER" id="PTHR35147:SF1">
    <property type="entry name" value="CHEMORECEPTOR GLUTAMINE DEAMIDASE CHED-RELATED"/>
    <property type="match status" value="1"/>
</dbReference>
<keyword evidence="2 3" id="KW-0378">Hydrolase</keyword>
<evidence type="ECO:0000256" key="3">
    <source>
        <dbReference type="HAMAP-Rule" id="MF_01440"/>
    </source>
</evidence>
<evidence type="ECO:0000313" key="4">
    <source>
        <dbReference type="EMBL" id="TCP30309.1"/>
    </source>
</evidence>
<dbReference type="EC" id="3.5.1.44" evidence="3"/>
<keyword evidence="1 3" id="KW-0145">Chemotaxis</keyword>
<dbReference type="PANTHER" id="PTHR35147">
    <property type="entry name" value="CHEMORECEPTOR GLUTAMINE DEAMIDASE CHED-RELATED"/>
    <property type="match status" value="1"/>
</dbReference>
<evidence type="ECO:0000256" key="1">
    <source>
        <dbReference type="ARBA" id="ARBA00022500"/>
    </source>
</evidence>
<dbReference type="InterPro" id="IPR011324">
    <property type="entry name" value="Cytotoxic_necrot_fac-like_cat"/>
</dbReference>
<dbReference type="Proteomes" id="UP000295416">
    <property type="component" value="Unassembled WGS sequence"/>
</dbReference>
<evidence type="ECO:0000313" key="5">
    <source>
        <dbReference type="Proteomes" id="UP000295416"/>
    </source>
</evidence>
<dbReference type="InterPro" id="IPR038592">
    <property type="entry name" value="CheD-like_sf"/>
</dbReference>
<comment type="similarity">
    <text evidence="3">Belongs to the CheD family.</text>
</comment>
<dbReference type="InterPro" id="IPR005659">
    <property type="entry name" value="Chemorcpt_Glu_NH3ase_CheD"/>
</dbReference>
<comment type="function">
    <text evidence="3">Probably deamidates glutamine residues to glutamate on methyl-accepting chemotaxis receptors (MCPs), playing an important role in chemotaxis.</text>
</comment>
<dbReference type="GO" id="GO:0006935">
    <property type="term" value="P:chemotaxis"/>
    <property type="evidence" value="ECO:0007669"/>
    <property type="project" value="UniProtKB-UniRule"/>
</dbReference>
<dbReference type="EMBL" id="SLXK01000006">
    <property type="protein sequence ID" value="TCP30309.1"/>
    <property type="molecule type" value="Genomic_DNA"/>
</dbReference>
<dbReference type="CDD" id="cd16352">
    <property type="entry name" value="CheD"/>
    <property type="match status" value="1"/>
</dbReference>
<proteinExistence type="inferred from homology"/>
<protein>
    <recommendedName>
        <fullName evidence="3">Probable chemoreceptor glutamine deamidase CheD</fullName>
        <ecNumber evidence="3">3.5.1.44</ecNumber>
    </recommendedName>
</protein>
<dbReference type="HAMAP" id="MF_01440">
    <property type="entry name" value="CheD"/>
    <property type="match status" value="1"/>
</dbReference>
<evidence type="ECO:0000256" key="2">
    <source>
        <dbReference type="ARBA" id="ARBA00022801"/>
    </source>
</evidence>
<sequence length="164" mass="17435">MNRTIEMVRVGLSEIGMASSRQSLKTFGLGSCVGVILYHSGLKKAGMAHIMLPEAAMAKNNAFPSGKFADTAVPELLLQFSQCGVDKSELKAKMAGGAEMFKGKVRTAGAGIGPRNVKAVKKALECHGVPLISEETGGHHGRTIEFFTESSSLLIRTIKGEKMI</sequence>
<dbReference type="RefSeq" id="WP_243646970.1">
    <property type="nucleotide sequence ID" value="NZ_SLXK01000006.1"/>
</dbReference>
<dbReference type="GO" id="GO:0050568">
    <property type="term" value="F:protein-glutamine glutaminase activity"/>
    <property type="evidence" value="ECO:0007669"/>
    <property type="project" value="UniProtKB-UniRule"/>
</dbReference>
<organism evidence="4 5">
    <name type="scientific">Scopulibacillus darangshiensis</name>
    <dbReference type="NCBI Taxonomy" id="442528"/>
    <lineage>
        <taxon>Bacteria</taxon>
        <taxon>Bacillati</taxon>
        <taxon>Bacillota</taxon>
        <taxon>Bacilli</taxon>
        <taxon>Bacillales</taxon>
        <taxon>Sporolactobacillaceae</taxon>
        <taxon>Scopulibacillus</taxon>
    </lineage>
</organism>
<gene>
    <name evidence="3" type="primary">cheD</name>
    <name evidence="4" type="ORF">EV207_106132</name>
</gene>
<dbReference type="AlphaFoldDB" id="A0A4R2P612"/>
<accession>A0A4R2P612</accession>
<comment type="catalytic activity">
    <reaction evidence="3">
        <text>L-glutaminyl-[protein] + H2O = L-glutamyl-[protein] + NH4(+)</text>
        <dbReference type="Rhea" id="RHEA:16441"/>
        <dbReference type="Rhea" id="RHEA-COMP:10207"/>
        <dbReference type="Rhea" id="RHEA-COMP:10208"/>
        <dbReference type="ChEBI" id="CHEBI:15377"/>
        <dbReference type="ChEBI" id="CHEBI:28938"/>
        <dbReference type="ChEBI" id="CHEBI:29973"/>
        <dbReference type="ChEBI" id="CHEBI:30011"/>
        <dbReference type="EC" id="3.5.1.44"/>
    </reaction>
</comment>
<keyword evidence="5" id="KW-1185">Reference proteome</keyword>